<dbReference type="RefSeq" id="WP_220347517.1">
    <property type="nucleotide sequence ID" value="NZ_UIGR01000001.1"/>
</dbReference>
<evidence type="ECO:0000313" key="2">
    <source>
        <dbReference type="Proteomes" id="UP000254029"/>
    </source>
</evidence>
<comment type="caution">
    <text evidence="1">The sequence shown here is derived from an EMBL/GenBank/DDBJ whole genome shotgun (WGS) entry which is preliminary data.</text>
</comment>
<accession>A0AAX2MC03</accession>
<dbReference type="AlphaFoldDB" id="A0AAX2MC03"/>
<dbReference type="EMBL" id="UIGR01000001">
    <property type="protein sequence ID" value="SUX33421.1"/>
    <property type="molecule type" value="Genomic_DNA"/>
</dbReference>
<proteinExistence type="predicted"/>
<sequence length="305" mass="33309">METPDELTAFLTSATVEGILGRLLYRGAAWSLMREAGVLPQSAPPLGATIETDLAEHGFALLRGAMALRAKTGASDLTNKAFERAANAFEALVRNGDPEAPDRGFRRTIAAAAYHLAGFSAVAYSLFNETAEDLNIAPGETAIRHLILRDLDQLRGFVREWLGNEAYGDEQLAEALDDGDLDIDEVLSIILNTTICRALAFFDFALETGEVEPIEGARSLLATAVSLADNAENIPLWWISNLCLHLIDELWQHSLHQNLPTEPPEGRKKNTPNCVGCLSPRFTPAKPPRWNYGLHNAKPPSAPRM</sequence>
<evidence type="ECO:0000313" key="1">
    <source>
        <dbReference type="EMBL" id="SUX33421.1"/>
    </source>
</evidence>
<name>A0AAX2MC03_CHRVL</name>
<gene>
    <name evidence="1" type="ORF">NCTC8684_02520</name>
</gene>
<reference evidence="1 2" key="1">
    <citation type="submission" date="2018-06" db="EMBL/GenBank/DDBJ databases">
        <authorList>
            <consortium name="Pathogen Informatics"/>
            <person name="Doyle S."/>
        </authorList>
    </citation>
    <scope>NUCLEOTIDE SEQUENCE [LARGE SCALE GENOMIC DNA]</scope>
    <source>
        <strain evidence="1 2">NCTC8684</strain>
    </source>
</reference>
<protein>
    <submittedName>
        <fullName evidence="1">Uncharacterized protein</fullName>
    </submittedName>
</protein>
<organism evidence="1 2">
    <name type="scientific">Chromobacterium violaceum</name>
    <dbReference type="NCBI Taxonomy" id="536"/>
    <lineage>
        <taxon>Bacteria</taxon>
        <taxon>Pseudomonadati</taxon>
        <taxon>Pseudomonadota</taxon>
        <taxon>Betaproteobacteria</taxon>
        <taxon>Neisseriales</taxon>
        <taxon>Chromobacteriaceae</taxon>
        <taxon>Chromobacterium</taxon>
    </lineage>
</organism>
<dbReference type="Proteomes" id="UP000254029">
    <property type="component" value="Unassembled WGS sequence"/>
</dbReference>